<keyword evidence="9 10" id="KW-0472">Membrane</keyword>
<keyword evidence="12" id="KW-0966">Cell projection</keyword>
<evidence type="ECO:0000256" key="7">
    <source>
        <dbReference type="ARBA" id="ARBA00022779"/>
    </source>
</evidence>
<gene>
    <name evidence="12" type="ORF">SAMN05421867_10944</name>
</gene>
<evidence type="ECO:0000256" key="11">
    <source>
        <dbReference type="SAM" id="MobiDB-lite"/>
    </source>
</evidence>
<evidence type="ECO:0000256" key="2">
    <source>
        <dbReference type="ARBA" id="ARBA00004162"/>
    </source>
</evidence>
<name>A0A1I0YZJ2_9CELL</name>
<evidence type="ECO:0000313" key="13">
    <source>
        <dbReference type="Proteomes" id="UP000199012"/>
    </source>
</evidence>
<dbReference type="GO" id="GO:0071978">
    <property type="term" value="P:bacterial-type flagellum-dependent swarming motility"/>
    <property type="evidence" value="ECO:0007669"/>
    <property type="project" value="TreeGrafter"/>
</dbReference>
<organism evidence="12 13">
    <name type="scientific">Cellulomonas marina</name>
    <dbReference type="NCBI Taxonomy" id="988821"/>
    <lineage>
        <taxon>Bacteria</taxon>
        <taxon>Bacillati</taxon>
        <taxon>Actinomycetota</taxon>
        <taxon>Actinomycetes</taxon>
        <taxon>Micrococcales</taxon>
        <taxon>Cellulomonadaceae</taxon>
        <taxon>Cellulomonas</taxon>
    </lineage>
</organism>
<feature type="transmembrane region" description="Helical" evidence="10">
    <location>
        <begin position="41"/>
        <end position="60"/>
    </location>
</feature>
<keyword evidence="13" id="KW-1185">Reference proteome</keyword>
<dbReference type="AlphaFoldDB" id="A0A1I0YZJ2"/>
<dbReference type="PANTHER" id="PTHR35091:SF2">
    <property type="entry name" value="FLAGELLAR PROTEIN FLIL"/>
    <property type="match status" value="1"/>
</dbReference>
<evidence type="ECO:0000256" key="10">
    <source>
        <dbReference type="RuleBase" id="RU364125"/>
    </source>
</evidence>
<keyword evidence="6 10" id="KW-0812">Transmembrane</keyword>
<dbReference type="Proteomes" id="UP000199012">
    <property type="component" value="Unassembled WGS sequence"/>
</dbReference>
<dbReference type="PANTHER" id="PTHR35091">
    <property type="entry name" value="FLAGELLAR PROTEIN FLIL"/>
    <property type="match status" value="1"/>
</dbReference>
<accession>A0A1I0YZJ2</accession>
<keyword evidence="7 10" id="KW-0283">Flagellar rotation</keyword>
<evidence type="ECO:0000256" key="6">
    <source>
        <dbReference type="ARBA" id="ARBA00022692"/>
    </source>
</evidence>
<keyword evidence="8 10" id="KW-1133">Transmembrane helix</keyword>
<evidence type="ECO:0000256" key="1">
    <source>
        <dbReference type="ARBA" id="ARBA00002254"/>
    </source>
</evidence>
<comment type="similarity">
    <text evidence="3 10">Belongs to the FliL family.</text>
</comment>
<dbReference type="STRING" id="988821.SAMN05421867_10944"/>
<dbReference type="GO" id="GO:0006935">
    <property type="term" value="P:chemotaxis"/>
    <property type="evidence" value="ECO:0007669"/>
    <property type="project" value="UniProtKB-KW"/>
</dbReference>
<dbReference type="InterPro" id="IPR005503">
    <property type="entry name" value="FliL"/>
</dbReference>
<sequence length="175" mass="18457">MSDQRIMGNPSKAKIGQRSSPEPAEAATPVSKAKGKGRRPLVLVLVAVLVLGAGAAYWFVLGPGSSQTAATQVTEEVESEVELGIVQAVDPISINLADGHYLRLGLGLQLSAEVAEDLDPAKALDRTIGLFSMRSLAEAGSAEGREALKAELATQLKEAYEGEVVDVYFTTYVTQ</sequence>
<dbReference type="GO" id="GO:0009425">
    <property type="term" value="C:bacterial-type flagellum basal body"/>
    <property type="evidence" value="ECO:0007669"/>
    <property type="project" value="InterPro"/>
</dbReference>
<dbReference type="RefSeq" id="WP_239078667.1">
    <property type="nucleotide sequence ID" value="NZ_BONM01000004.1"/>
</dbReference>
<keyword evidence="12" id="KW-0282">Flagellum</keyword>
<dbReference type="Pfam" id="PF03748">
    <property type="entry name" value="FliL"/>
    <property type="match status" value="1"/>
</dbReference>
<feature type="region of interest" description="Disordered" evidence="11">
    <location>
        <begin position="1"/>
        <end position="32"/>
    </location>
</feature>
<keyword evidence="4 10" id="KW-1003">Cell membrane</keyword>
<evidence type="ECO:0000313" key="12">
    <source>
        <dbReference type="EMBL" id="SFB18266.1"/>
    </source>
</evidence>
<comment type="function">
    <text evidence="1 10">Controls the rotational direction of flagella during chemotaxis.</text>
</comment>
<keyword evidence="12" id="KW-0969">Cilium</keyword>
<evidence type="ECO:0000256" key="3">
    <source>
        <dbReference type="ARBA" id="ARBA00008281"/>
    </source>
</evidence>
<evidence type="ECO:0000256" key="8">
    <source>
        <dbReference type="ARBA" id="ARBA00022989"/>
    </source>
</evidence>
<comment type="subcellular location">
    <subcellularLocation>
        <location evidence="2">Cell membrane</location>
        <topology evidence="2">Single-pass membrane protein</topology>
    </subcellularLocation>
</comment>
<protein>
    <recommendedName>
        <fullName evidence="10">Flagellar protein FliL</fullName>
    </recommendedName>
</protein>
<dbReference type="EMBL" id="FOKA01000009">
    <property type="protein sequence ID" value="SFB18266.1"/>
    <property type="molecule type" value="Genomic_DNA"/>
</dbReference>
<dbReference type="GO" id="GO:0005886">
    <property type="term" value="C:plasma membrane"/>
    <property type="evidence" value="ECO:0007669"/>
    <property type="project" value="UniProtKB-SubCell"/>
</dbReference>
<reference evidence="12 13" key="1">
    <citation type="submission" date="2016-10" db="EMBL/GenBank/DDBJ databases">
        <authorList>
            <person name="de Groot N.N."/>
        </authorList>
    </citation>
    <scope>NUCLEOTIDE SEQUENCE [LARGE SCALE GENOMIC DNA]</scope>
    <source>
        <strain evidence="12 13">CGMCC 4.6945</strain>
    </source>
</reference>
<evidence type="ECO:0000256" key="9">
    <source>
        <dbReference type="ARBA" id="ARBA00023136"/>
    </source>
</evidence>
<keyword evidence="5 10" id="KW-0145">Chemotaxis</keyword>
<proteinExistence type="inferred from homology"/>
<evidence type="ECO:0000256" key="4">
    <source>
        <dbReference type="ARBA" id="ARBA00022475"/>
    </source>
</evidence>
<evidence type="ECO:0000256" key="5">
    <source>
        <dbReference type="ARBA" id="ARBA00022500"/>
    </source>
</evidence>